<dbReference type="SMART" id="SM00453">
    <property type="entry name" value="WSN"/>
    <property type="match status" value="1"/>
</dbReference>
<keyword evidence="4" id="KW-1185">Reference proteome</keyword>
<dbReference type="STRING" id="31234.E3N6Z4"/>
<protein>
    <recommendedName>
        <fullName evidence="2">Domain of unknown function WSN domain-containing protein</fullName>
    </recommendedName>
</protein>
<name>E3N6Z4_CAERE</name>
<dbReference type="Pfam" id="PF02206">
    <property type="entry name" value="WSN"/>
    <property type="match status" value="1"/>
</dbReference>
<reference evidence="3" key="1">
    <citation type="submission" date="2007-07" db="EMBL/GenBank/DDBJ databases">
        <title>PCAP assembly of the Caenorhabditis remanei genome.</title>
        <authorList>
            <consortium name="The Caenorhabditis remanei Sequencing Consortium"/>
            <person name="Wilson R.K."/>
        </authorList>
    </citation>
    <scope>NUCLEOTIDE SEQUENCE [LARGE SCALE GENOMIC DNA]</scope>
    <source>
        <strain evidence="3">PB4641</strain>
    </source>
</reference>
<dbReference type="InterPro" id="IPR003125">
    <property type="entry name" value="WSN"/>
</dbReference>
<feature type="region of interest" description="Disordered" evidence="1">
    <location>
        <begin position="159"/>
        <end position="186"/>
    </location>
</feature>
<evidence type="ECO:0000259" key="2">
    <source>
        <dbReference type="SMART" id="SM00453"/>
    </source>
</evidence>
<organism evidence="4">
    <name type="scientific">Caenorhabditis remanei</name>
    <name type="common">Caenorhabditis vulgaris</name>
    <dbReference type="NCBI Taxonomy" id="31234"/>
    <lineage>
        <taxon>Eukaryota</taxon>
        <taxon>Metazoa</taxon>
        <taxon>Ecdysozoa</taxon>
        <taxon>Nematoda</taxon>
        <taxon>Chromadorea</taxon>
        <taxon>Rhabditida</taxon>
        <taxon>Rhabditina</taxon>
        <taxon>Rhabditomorpha</taxon>
        <taxon>Rhabditoidea</taxon>
        <taxon>Rhabditidae</taxon>
        <taxon>Peloderinae</taxon>
        <taxon>Caenorhabditis</taxon>
    </lineage>
</organism>
<gene>
    <name evidence="3" type="ORF">CRE_12231</name>
</gene>
<dbReference type="PANTHER" id="PTHR31227">
    <property type="entry name" value="PROTEIN CBG15697"/>
    <property type="match status" value="1"/>
</dbReference>
<evidence type="ECO:0000313" key="3">
    <source>
        <dbReference type="EMBL" id="EFO88325.1"/>
    </source>
</evidence>
<evidence type="ECO:0000313" key="4">
    <source>
        <dbReference type="Proteomes" id="UP000008281"/>
    </source>
</evidence>
<dbReference type="PANTHER" id="PTHR31227:SF1">
    <property type="entry name" value="DOMAIN OF UNKNOWN FUNCTION WSN DOMAIN-CONTAINING PROTEIN"/>
    <property type="match status" value="1"/>
</dbReference>
<sequence>MRAQSKVNGHVNEERPAGSTAEGGGDRLVYIYNSTEHNEIINNTNYFQLFPDAASSSLPNSIIKKIDSVTDHADYVSIDPHYSSLTKQIPNKIKGFAEDVGSTRISSHIINRYRSFKESADNVGSSRLSTDIINRYRSFKESADSEFFLSSSSTNCSFSATNNQTDPNHPPPTLHESMPPRRKRSISTSSSALFRLRRSSNDVTFSTLQSRISALARVVTGVSLYNGLVDKSISFDQAITELMNLGSIQLKDLETFDNKKADEFAKKLKEASNKMNTNAAETEQRMVNLHTMKVLWSESGDLKTIPDKSHFDDLKFLKTLDLKVLEEFKVGTDSQKSLESLRSAAKSAVDAIGKTNALKTLKDMMSVHRFAQLVDYYFNSEVVNLRYPGVILSANILLVKEDFKELQDLAVGTDSVFLAMKEIVSSSAKNKNARQHTSGFINGYNDLMQASKDSGDSWLQKALGSFVVADELSIFKEVEKEMKSLDNVWNSARNDNIKRSLHQAEQLETNTKTIKYESNSFDTMLSSFQKCSFPANMKDYKNKLVALSNGLKKINRKIETVYSISRFTEGRNGNASETLNYLKPHLQTLNHGQKVNEIAKGMMSGTDYHYLTNSIATDHENWPSISGNSTTFETDIATASSAVTGSSKHISTIRSKIEEITKSETGKKLVEFKELVKFSKPLGDSSEALSRVQKVLERKKELLDFVENGHLVEEAAELLRAPMDQFEVRKDWAGFDELSSKILNQLDKIQKWIDGLVTSEELDSYGSALEKLSGLGDVDLEMNRRLAAVDFLLKMIDGSKHQSTVDEMKKFKETISPLESLNLEFSKFDASLSTMSSTLTGLKNVGEKPVKSTTMAAGLIGEEKKLTARKDTVKRLDKLWNY</sequence>
<dbReference type="eggNOG" id="ENOG502RYAB">
    <property type="taxonomic scope" value="Eukaryota"/>
</dbReference>
<feature type="domain" description="Domain of unknown function WSN" evidence="2">
    <location>
        <begin position="203"/>
        <end position="271"/>
    </location>
</feature>
<dbReference type="HOGENOM" id="CLU_012950_0_0_1"/>
<feature type="region of interest" description="Disordered" evidence="1">
    <location>
        <begin position="1"/>
        <end position="25"/>
    </location>
</feature>
<evidence type="ECO:0000256" key="1">
    <source>
        <dbReference type="SAM" id="MobiDB-lite"/>
    </source>
</evidence>
<proteinExistence type="predicted"/>
<dbReference type="InParanoid" id="E3N6Z4"/>
<dbReference type="EMBL" id="DS268544">
    <property type="protein sequence ID" value="EFO88325.1"/>
    <property type="molecule type" value="Genomic_DNA"/>
</dbReference>
<dbReference type="FunCoup" id="E3N6Z4">
    <property type="interactions" value="657"/>
</dbReference>
<dbReference type="Proteomes" id="UP000008281">
    <property type="component" value="Unassembled WGS sequence"/>
</dbReference>
<dbReference type="OrthoDB" id="5877199at2759"/>
<accession>E3N6Z4</accession>
<dbReference type="AlphaFoldDB" id="E3N6Z4"/>